<gene>
    <name evidence="5" type="ORF">LAESUDRAFT_794224</name>
</gene>
<keyword evidence="6" id="KW-1185">Reference proteome</keyword>
<feature type="compositionally biased region" description="Polar residues" evidence="3">
    <location>
        <begin position="23"/>
        <end position="39"/>
    </location>
</feature>
<dbReference type="Proteomes" id="UP000076871">
    <property type="component" value="Unassembled WGS sequence"/>
</dbReference>
<dbReference type="PANTHER" id="PTHR37534:SF20">
    <property type="entry name" value="PRO1A C6 ZINK-FINGER PROTEIN"/>
    <property type="match status" value="1"/>
</dbReference>
<accession>A0A165C6C8</accession>
<dbReference type="GeneID" id="63830976"/>
<protein>
    <recommendedName>
        <fullName evidence="4">Zn(2)-C6 fungal-type domain-containing protein</fullName>
    </recommendedName>
</protein>
<dbReference type="Pfam" id="PF00172">
    <property type="entry name" value="Zn_clus"/>
    <property type="match status" value="1"/>
</dbReference>
<evidence type="ECO:0000259" key="4">
    <source>
        <dbReference type="PROSITE" id="PS50048"/>
    </source>
</evidence>
<organism evidence="5 6">
    <name type="scientific">Laetiporus sulphureus 93-53</name>
    <dbReference type="NCBI Taxonomy" id="1314785"/>
    <lineage>
        <taxon>Eukaryota</taxon>
        <taxon>Fungi</taxon>
        <taxon>Dikarya</taxon>
        <taxon>Basidiomycota</taxon>
        <taxon>Agaricomycotina</taxon>
        <taxon>Agaricomycetes</taxon>
        <taxon>Polyporales</taxon>
        <taxon>Laetiporus</taxon>
    </lineage>
</organism>
<dbReference type="GO" id="GO:0005634">
    <property type="term" value="C:nucleus"/>
    <property type="evidence" value="ECO:0007669"/>
    <property type="project" value="UniProtKB-SubCell"/>
</dbReference>
<dbReference type="OrthoDB" id="5419315at2759"/>
<comment type="subcellular location">
    <subcellularLocation>
        <location evidence="1">Nucleus</location>
    </subcellularLocation>
</comment>
<dbReference type="SUPFAM" id="SSF57701">
    <property type="entry name" value="Zn2/Cys6 DNA-binding domain"/>
    <property type="match status" value="1"/>
</dbReference>
<evidence type="ECO:0000256" key="3">
    <source>
        <dbReference type="SAM" id="MobiDB-lite"/>
    </source>
</evidence>
<dbReference type="GO" id="GO:0008270">
    <property type="term" value="F:zinc ion binding"/>
    <property type="evidence" value="ECO:0007669"/>
    <property type="project" value="InterPro"/>
</dbReference>
<feature type="region of interest" description="Disordered" evidence="3">
    <location>
        <begin position="151"/>
        <end position="207"/>
    </location>
</feature>
<feature type="compositionally biased region" description="Low complexity" evidence="3">
    <location>
        <begin position="551"/>
        <end position="560"/>
    </location>
</feature>
<feature type="region of interest" description="Disordered" evidence="3">
    <location>
        <begin position="1"/>
        <end position="80"/>
    </location>
</feature>
<reference evidence="5 6" key="1">
    <citation type="journal article" date="2016" name="Mol. Biol. Evol.">
        <title>Comparative Genomics of Early-Diverging Mushroom-Forming Fungi Provides Insights into the Origins of Lignocellulose Decay Capabilities.</title>
        <authorList>
            <person name="Nagy L.G."/>
            <person name="Riley R."/>
            <person name="Tritt A."/>
            <person name="Adam C."/>
            <person name="Daum C."/>
            <person name="Floudas D."/>
            <person name="Sun H."/>
            <person name="Yadav J.S."/>
            <person name="Pangilinan J."/>
            <person name="Larsson K.H."/>
            <person name="Matsuura K."/>
            <person name="Barry K."/>
            <person name="Labutti K."/>
            <person name="Kuo R."/>
            <person name="Ohm R.A."/>
            <person name="Bhattacharya S.S."/>
            <person name="Shirouzu T."/>
            <person name="Yoshinaga Y."/>
            <person name="Martin F.M."/>
            <person name="Grigoriev I.V."/>
            <person name="Hibbett D.S."/>
        </authorList>
    </citation>
    <scope>NUCLEOTIDE SEQUENCE [LARGE SCALE GENOMIC DNA]</scope>
    <source>
        <strain evidence="5 6">93-53</strain>
    </source>
</reference>
<dbReference type="InterPro" id="IPR021858">
    <property type="entry name" value="Fun_TF"/>
</dbReference>
<dbReference type="RefSeq" id="XP_040760020.1">
    <property type="nucleotide sequence ID" value="XM_040913948.1"/>
</dbReference>
<dbReference type="InParanoid" id="A0A165C6C8"/>
<evidence type="ECO:0000313" key="5">
    <source>
        <dbReference type="EMBL" id="KZT02280.1"/>
    </source>
</evidence>
<proteinExistence type="predicted"/>
<dbReference type="Pfam" id="PF11951">
    <property type="entry name" value="Fungal_trans_2"/>
    <property type="match status" value="1"/>
</dbReference>
<evidence type="ECO:0000256" key="2">
    <source>
        <dbReference type="ARBA" id="ARBA00023242"/>
    </source>
</evidence>
<feature type="domain" description="Zn(2)-C6 fungal-type" evidence="4">
    <location>
        <begin position="82"/>
        <end position="114"/>
    </location>
</feature>
<evidence type="ECO:0000313" key="6">
    <source>
        <dbReference type="Proteomes" id="UP000076871"/>
    </source>
</evidence>
<dbReference type="PROSITE" id="PS00463">
    <property type="entry name" value="ZN2_CY6_FUNGAL_1"/>
    <property type="match status" value="1"/>
</dbReference>
<dbReference type="PROSITE" id="PS50048">
    <property type="entry name" value="ZN2_CY6_FUNGAL_2"/>
    <property type="match status" value="1"/>
</dbReference>
<keyword evidence="2" id="KW-0539">Nucleus</keyword>
<evidence type="ECO:0000256" key="1">
    <source>
        <dbReference type="ARBA" id="ARBA00004123"/>
    </source>
</evidence>
<dbReference type="EMBL" id="KV427654">
    <property type="protein sequence ID" value="KZT02280.1"/>
    <property type="molecule type" value="Genomic_DNA"/>
</dbReference>
<feature type="compositionally biased region" description="Polar residues" evidence="3">
    <location>
        <begin position="50"/>
        <end position="63"/>
    </location>
</feature>
<dbReference type="GO" id="GO:0000981">
    <property type="term" value="F:DNA-binding transcription factor activity, RNA polymerase II-specific"/>
    <property type="evidence" value="ECO:0007669"/>
    <property type="project" value="InterPro"/>
</dbReference>
<dbReference type="SMART" id="SM00066">
    <property type="entry name" value="GAL4"/>
    <property type="match status" value="1"/>
</dbReference>
<dbReference type="AlphaFoldDB" id="A0A165C6C8"/>
<dbReference type="CDD" id="cd00067">
    <property type="entry name" value="GAL4"/>
    <property type="match status" value="1"/>
</dbReference>
<sequence>MADNSQSSPGGGGHSPSPENYPDVSSSNASPISVTSALSMSHAPPEGAPSGQSAAAAETQTPMRSGADVTRSSSGAGASKGGCWTCRLRRKRCDEEQEVEGGPCKMCRRLGLKCLGWGARRPDWMRDKEKVARYRAEIKEFLTRQGKIRGQPRTAYMQRDSPYNAPTTTLSGPSSVGRYSPLQNPRHTRSLPPSRNQLHTPGGAPSMAGMHSLSVSREHNRLLVRVAVGSMSHGVHYTQPMSPVHPMQESFPTMPFFPYPLSPTIPPNVTSPDLTVYYFQYVRQLQFVFADDSLTKTLYSIVLDDPDGPVANAICALSSLHYTCAHSARQLHSPNLTPEQTMAEQYYDHARQLLHHQGQYSDTDAVAAVQLASFRLFAGRSCAEELEIACEWLVQTRISEEQNPKLTLMNMDPRAKFAAKATMWLDVLVSITLMQPPRFFSLYRRLFGDGGAGFWAGAHNADSRMDALTGCPDEAMLALAEISALAYWKEAELREGKLSVRELVQRGEHIEAQLRQRSSAHHAGEGAIAPLEGNLAMNFRPPMAGLHAEGSASTSASASSVGMGQHVTADSREEARRVLVADIFRETAALYLHTVLNNALPGVLEIRGSVEKIMMLLNQLTPSEFDRALMLPLYLVGCLSGDLAVHGMVARRLQMLSDAFGYHARMLGLMESMWHNRNTIGGPQSARTAVPWCETLKWAGLLLL</sequence>
<feature type="compositionally biased region" description="Polar residues" evidence="3">
    <location>
        <begin position="164"/>
        <end position="174"/>
    </location>
</feature>
<name>A0A165C6C8_9APHY</name>
<dbReference type="InterPro" id="IPR001138">
    <property type="entry name" value="Zn2Cys6_DnaBD"/>
</dbReference>
<dbReference type="InterPro" id="IPR036864">
    <property type="entry name" value="Zn2-C6_fun-type_DNA-bd_sf"/>
</dbReference>
<feature type="region of interest" description="Disordered" evidence="3">
    <location>
        <begin position="547"/>
        <end position="569"/>
    </location>
</feature>
<feature type="compositionally biased region" description="Polar residues" evidence="3">
    <location>
        <begin position="181"/>
        <end position="199"/>
    </location>
</feature>
<dbReference type="PANTHER" id="PTHR37534">
    <property type="entry name" value="TRANSCRIPTIONAL ACTIVATOR PROTEIN UGA3"/>
    <property type="match status" value="1"/>
</dbReference>